<dbReference type="EMBL" id="JWZX01000219">
    <property type="protein sequence ID" value="KOO53456.1"/>
    <property type="molecule type" value="Genomic_DNA"/>
</dbReference>
<reference evidence="3" key="1">
    <citation type="journal article" date="2015" name="PLoS Genet.">
        <title>Genome Sequence and Transcriptome Analyses of Chrysochromulina tobin: Metabolic Tools for Enhanced Algal Fitness in the Prominent Order Prymnesiales (Haptophyceae).</title>
        <authorList>
            <person name="Hovde B.T."/>
            <person name="Deodato C.R."/>
            <person name="Hunsperger H.M."/>
            <person name="Ryken S.A."/>
            <person name="Yost W."/>
            <person name="Jha R.K."/>
            <person name="Patterson J."/>
            <person name="Monnat R.J. Jr."/>
            <person name="Barlow S.B."/>
            <person name="Starkenburg S.R."/>
            <person name="Cattolico R.A."/>
        </authorList>
    </citation>
    <scope>NUCLEOTIDE SEQUENCE</scope>
    <source>
        <strain evidence="3">CCMP291</strain>
    </source>
</reference>
<feature type="region of interest" description="Disordered" evidence="1">
    <location>
        <begin position="275"/>
        <end position="311"/>
    </location>
</feature>
<protein>
    <submittedName>
        <fullName evidence="2">Uncharacterized protein</fullName>
    </submittedName>
</protein>
<gene>
    <name evidence="2" type="ORF">Ctob_015813</name>
</gene>
<feature type="region of interest" description="Disordered" evidence="1">
    <location>
        <begin position="242"/>
        <end position="263"/>
    </location>
</feature>
<feature type="compositionally biased region" description="Polar residues" evidence="1">
    <location>
        <begin position="248"/>
        <end position="259"/>
    </location>
</feature>
<name>A0A0M0LR59_9EUKA</name>
<evidence type="ECO:0000313" key="2">
    <source>
        <dbReference type="EMBL" id="KOO53456.1"/>
    </source>
</evidence>
<evidence type="ECO:0000313" key="3">
    <source>
        <dbReference type="Proteomes" id="UP000037460"/>
    </source>
</evidence>
<feature type="compositionally biased region" description="Polar residues" evidence="1">
    <location>
        <begin position="284"/>
        <end position="301"/>
    </location>
</feature>
<dbReference type="AlphaFoldDB" id="A0A0M0LR59"/>
<feature type="non-terminal residue" evidence="2">
    <location>
        <position position="1"/>
    </location>
</feature>
<accession>A0A0M0LR59</accession>
<evidence type="ECO:0000256" key="1">
    <source>
        <dbReference type="SAM" id="MobiDB-lite"/>
    </source>
</evidence>
<proteinExistence type="predicted"/>
<sequence length="311" mass="33530">SALIDHEIVRRAPDIRFTLIPAPEVDDDGLVPGKLGGRLLSWYKISIVQKLLHDWKSMAPGSKPCKYIAWIEDDAFLSQPDVDYAASFASLPLWVRPQYEPPSMSTPAEPSPTGVSSADATTVRATSLTEVAMAAAVERVVPGILEANEGRCASKLGNCRFNVGVLLFNAEHPKLPELLEDWWRAPLTGVCNPSMATSRGAEQACLDALIEWNATTRAQYRHVVGEADLLTINTPAGRLMKASPEAQLKSQPATASSAEMETARDVSARLANLSRANLLKSHPESQPATLQASARSQTMSLPSVAPSARPN</sequence>
<keyword evidence="3" id="KW-1185">Reference proteome</keyword>
<comment type="caution">
    <text evidence="2">The sequence shown here is derived from an EMBL/GenBank/DDBJ whole genome shotgun (WGS) entry which is preliminary data.</text>
</comment>
<dbReference type="Proteomes" id="UP000037460">
    <property type="component" value="Unassembled WGS sequence"/>
</dbReference>
<organism evidence="2 3">
    <name type="scientific">Chrysochromulina tobinii</name>
    <dbReference type="NCBI Taxonomy" id="1460289"/>
    <lineage>
        <taxon>Eukaryota</taxon>
        <taxon>Haptista</taxon>
        <taxon>Haptophyta</taxon>
        <taxon>Prymnesiophyceae</taxon>
        <taxon>Prymnesiales</taxon>
        <taxon>Chrysochromulinaceae</taxon>
        <taxon>Chrysochromulina</taxon>
    </lineage>
</organism>